<feature type="region of interest" description="Disordered" evidence="1">
    <location>
        <begin position="1"/>
        <end position="89"/>
    </location>
</feature>
<gene>
    <name evidence="2" type="ORF">EYF80_062075</name>
</gene>
<dbReference type="Proteomes" id="UP000314294">
    <property type="component" value="Unassembled WGS sequence"/>
</dbReference>
<proteinExistence type="predicted"/>
<keyword evidence="3" id="KW-1185">Reference proteome</keyword>
<evidence type="ECO:0000313" key="2">
    <source>
        <dbReference type="EMBL" id="TNN27778.1"/>
    </source>
</evidence>
<comment type="caution">
    <text evidence="2">The sequence shown here is derived from an EMBL/GenBank/DDBJ whole genome shotgun (WGS) entry which is preliminary data.</text>
</comment>
<reference evidence="2 3" key="1">
    <citation type="submission" date="2019-03" db="EMBL/GenBank/DDBJ databases">
        <title>First draft genome of Liparis tanakae, snailfish: a comprehensive survey of snailfish specific genes.</title>
        <authorList>
            <person name="Kim W."/>
            <person name="Song I."/>
            <person name="Jeong J.-H."/>
            <person name="Kim D."/>
            <person name="Kim S."/>
            <person name="Ryu S."/>
            <person name="Song J.Y."/>
            <person name="Lee S.K."/>
        </authorList>
    </citation>
    <scope>NUCLEOTIDE SEQUENCE [LARGE SCALE GENOMIC DNA]</scope>
    <source>
        <tissue evidence="2">Muscle</tissue>
    </source>
</reference>
<accession>A0A4Z2EG97</accession>
<dbReference type="AlphaFoldDB" id="A0A4Z2EG97"/>
<evidence type="ECO:0000256" key="1">
    <source>
        <dbReference type="SAM" id="MobiDB-lite"/>
    </source>
</evidence>
<name>A0A4Z2EG97_9TELE</name>
<protein>
    <submittedName>
        <fullName evidence="2">Uncharacterized protein</fullName>
    </submittedName>
</protein>
<sequence>MHLERETRPAAPSRSVLKLVPEVDVPLSNAGREQEEQRRRGGEEERRRGGPWLCGAAAEESRTTARERRDPREHSRPDPRIGPGGRTDVCRHRAVAAAGALEHHGHRRSGVLSIP</sequence>
<dbReference type="EMBL" id="SRLO01007746">
    <property type="protein sequence ID" value="TNN27778.1"/>
    <property type="molecule type" value="Genomic_DNA"/>
</dbReference>
<evidence type="ECO:0000313" key="3">
    <source>
        <dbReference type="Proteomes" id="UP000314294"/>
    </source>
</evidence>
<feature type="compositionally biased region" description="Basic and acidic residues" evidence="1">
    <location>
        <begin position="32"/>
        <end position="48"/>
    </location>
</feature>
<feature type="compositionally biased region" description="Basic and acidic residues" evidence="1">
    <location>
        <begin position="59"/>
        <end position="79"/>
    </location>
</feature>
<organism evidence="2 3">
    <name type="scientific">Liparis tanakae</name>
    <name type="common">Tanaka's snailfish</name>
    <dbReference type="NCBI Taxonomy" id="230148"/>
    <lineage>
        <taxon>Eukaryota</taxon>
        <taxon>Metazoa</taxon>
        <taxon>Chordata</taxon>
        <taxon>Craniata</taxon>
        <taxon>Vertebrata</taxon>
        <taxon>Euteleostomi</taxon>
        <taxon>Actinopterygii</taxon>
        <taxon>Neopterygii</taxon>
        <taxon>Teleostei</taxon>
        <taxon>Neoteleostei</taxon>
        <taxon>Acanthomorphata</taxon>
        <taxon>Eupercaria</taxon>
        <taxon>Perciformes</taxon>
        <taxon>Cottioidei</taxon>
        <taxon>Cottales</taxon>
        <taxon>Liparidae</taxon>
        <taxon>Liparis</taxon>
    </lineage>
</organism>